<protein>
    <submittedName>
        <fullName evidence="3">Uncharacterized protein</fullName>
    </submittedName>
</protein>
<dbReference type="Proteomes" id="UP000271974">
    <property type="component" value="Unassembled WGS sequence"/>
</dbReference>
<organism evidence="3 4">
    <name type="scientific">Elysia chlorotica</name>
    <name type="common">Eastern emerald elysia</name>
    <name type="synonym">Sea slug</name>
    <dbReference type="NCBI Taxonomy" id="188477"/>
    <lineage>
        <taxon>Eukaryota</taxon>
        <taxon>Metazoa</taxon>
        <taxon>Spiralia</taxon>
        <taxon>Lophotrochozoa</taxon>
        <taxon>Mollusca</taxon>
        <taxon>Gastropoda</taxon>
        <taxon>Heterobranchia</taxon>
        <taxon>Euthyneura</taxon>
        <taxon>Panpulmonata</taxon>
        <taxon>Sacoglossa</taxon>
        <taxon>Placobranchoidea</taxon>
        <taxon>Plakobranchidae</taxon>
        <taxon>Elysia</taxon>
    </lineage>
</organism>
<keyword evidence="2" id="KW-0732">Signal</keyword>
<dbReference type="EMBL" id="RQTK01000508">
    <property type="protein sequence ID" value="RUS78463.1"/>
    <property type="molecule type" value="Genomic_DNA"/>
</dbReference>
<reference evidence="3 4" key="1">
    <citation type="submission" date="2019-01" db="EMBL/GenBank/DDBJ databases">
        <title>A draft genome assembly of the solar-powered sea slug Elysia chlorotica.</title>
        <authorList>
            <person name="Cai H."/>
            <person name="Li Q."/>
            <person name="Fang X."/>
            <person name="Li J."/>
            <person name="Curtis N.E."/>
            <person name="Altenburger A."/>
            <person name="Shibata T."/>
            <person name="Feng M."/>
            <person name="Maeda T."/>
            <person name="Schwartz J.A."/>
            <person name="Shigenobu S."/>
            <person name="Lundholm N."/>
            <person name="Nishiyama T."/>
            <person name="Yang H."/>
            <person name="Hasebe M."/>
            <person name="Li S."/>
            <person name="Pierce S.K."/>
            <person name="Wang J."/>
        </authorList>
    </citation>
    <scope>NUCLEOTIDE SEQUENCE [LARGE SCALE GENOMIC DNA]</scope>
    <source>
        <strain evidence="3">EC2010</strain>
        <tissue evidence="3">Whole organism of an adult</tissue>
    </source>
</reference>
<sequence length="176" mass="18775">MDFIVIFASFVALCQAGSISRYDWHDASDSGDATDVYRSLTSDQTLSRSPSLDSLAQSAIRRGDDAGGYLPKDDSNDDYGPDDTDKDDGGAAFSIHNLSDDKRRLLTEILSTVYEDDGLSLDVFSSTKASVGSEYGDDDDKSSDDKAEEIIADILGSTTRSGTSSPTTGSRISALD</sequence>
<evidence type="ECO:0000313" key="3">
    <source>
        <dbReference type="EMBL" id="RUS78463.1"/>
    </source>
</evidence>
<accession>A0A3S0ZMJ9</accession>
<evidence type="ECO:0000313" key="4">
    <source>
        <dbReference type="Proteomes" id="UP000271974"/>
    </source>
</evidence>
<name>A0A3S0ZMJ9_ELYCH</name>
<proteinExistence type="predicted"/>
<feature type="compositionally biased region" description="Acidic residues" evidence="1">
    <location>
        <begin position="75"/>
        <end position="86"/>
    </location>
</feature>
<feature type="chain" id="PRO_5018716633" evidence="2">
    <location>
        <begin position="17"/>
        <end position="176"/>
    </location>
</feature>
<gene>
    <name evidence="3" type="ORF">EGW08_013786</name>
</gene>
<feature type="region of interest" description="Disordered" evidence="1">
    <location>
        <begin position="154"/>
        <end position="176"/>
    </location>
</feature>
<feature type="compositionally biased region" description="Low complexity" evidence="1">
    <location>
        <begin position="156"/>
        <end position="176"/>
    </location>
</feature>
<dbReference type="AlphaFoldDB" id="A0A3S0ZMJ9"/>
<comment type="caution">
    <text evidence="3">The sequence shown here is derived from an EMBL/GenBank/DDBJ whole genome shotgun (WGS) entry which is preliminary data.</text>
</comment>
<dbReference type="OrthoDB" id="10603383at2759"/>
<evidence type="ECO:0000256" key="1">
    <source>
        <dbReference type="SAM" id="MobiDB-lite"/>
    </source>
</evidence>
<feature type="region of interest" description="Disordered" evidence="1">
    <location>
        <begin position="63"/>
        <end position="92"/>
    </location>
</feature>
<evidence type="ECO:0000256" key="2">
    <source>
        <dbReference type="SAM" id="SignalP"/>
    </source>
</evidence>
<feature type="signal peptide" evidence="2">
    <location>
        <begin position="1"/>
        <end position="16"/>
    </location>
</feature>
<keyword evidence="4" id="KW-1185">Reference proteome</keyword>
<feature type="non-terminal residue" evidence="3">
    <location>
        <position position="176"/>
    </location>
</feature>